<dbReference type="PANTHER" id="PTHR21600:SF71">
    <property type="entry name" value="PSEUDOURIDINE SYNTHASE"/>
    <property type="match status" value="1"/>
</dbReference>
<dbReference type="GO" id="GO:0003723">
    <property type="term" value="F:RNA binding"/>
    <property type="evidence" value="ECO:0007669"/>
    <property type="project" value="InterPro"/>
</dbReference>
<dbReference type="GO" id="GO:0009982">
    <property type="term" value="F:pseudouridine synthase activity"/>
    <property type="evidence" value="ECO:0007669"/>
    <property type="project" value="InterPro"/>
</dbReference>
<dbReference type="EC" id="5.4.99.-" evidence="4"/>
<evidence type="ECO:0000313" key="6">
    <source>
        <dbReference type="EMBL" id="SFS64540.1"/>
    </source>
</evidence>
<comment type="function">
    <text evidence="4">Responsible for synthesis of pseudouridine from uracil.</text>
</comment>
<dbReference type="Pfam" id="PF00849">
    <property type="entry name" value="PseudoU_synth_2"/>
    <property type="match status" value="1"/>
</dbReference>
<dbReference type="NCBIfam" id="TIGR00005">
    <property type="entry name" value="rluA_subfam"/>
    <property type="match status" value="1"/>
</dbReference>
<dbReference type="EMBL" id="FPAA01000005">
    <property type="protein sequence ID" value="SFS64540.1"/>
    <property type="molecule type" value="Genomic_DNA"/>
</dbReference>
<dbReference type="InterPro" id="IPR006225">
    <property type="entry name" value="PsdUridine_synth_RluC/D"/>
</dbReference>
<evidence type="ECO:0000256" key="4">
    <source>
        <dbReference type="RuleBase" id="RU362028"/>
    </source>
</evidence>
<reference evidence="7" key="1">
    <citation type="submission" date="2016-10" db="EMBL/GenBank/DDBJ databases">
        <authorList>
            <person name="Varghese N."/>
            <person name="Submissions S."/>
        </authorList>
    </citation>
    <scope>NUCLEOTIDE SEQUENCE [LARGE SCALE GENOMIC DNA]</scope>
    <source>
        <strain evidence="7">DSM 45789</strain>
    </source>
</reference>
<dbReference type="PROSITE" id="PS01129">
    <property type="entry name" value="PSI_RLU"/>
    <property type="match status" value="1"/>
</dbReference>
<dbReference type="InterPro" id="IPR006224">
    <property type="entry name" value="PsdUridine_synth_RluA-like_CS"/>
</dbReference>
<feature type="active site" evidence="3">
    <location>
        <position position="138"/>
    </location>
</feature>
<dbReference type="InterPro" id="IPR020103">
    <property type="entry name" value="PsdUridine_synth_cat_dom_sf"/>
</dbReference>
<dbReference type="OrthoDB" id="9807829at2"/>
<name>A0A1I6RIX3_9BACL</name>
<evidence type="ECO:0000313" key="7">
    <source>
        <dbReference type="Proteomes" id="UP000198660"/>
    </source>
</evidence>
<dbReference type="GO" id="GO:0140098">
    <property type="term" value="F:catalytic activity, acting on RNA"/>
    <property type="evidence" value="ECO:0007669"/>
    <property type="project" value="UniProtKB-ARBA"/>
</dbReference>
<evidence type="ECO:0000256" key="2">
    <source>
        <dbReference type="ARBA" id="ARBA00010876"/>
    </source>
</evidence>
<dbReference type="Proteomes" id="UP000198660">
    <property type="component" value="Unassembled WGS sequence"/>
</dbReference>
<gene>
    <name evidence="6" type="ORF">SAMN05444972_105117</name>
</gene>
<dbReference type="RefSeq" id="WP_091836378.1">
    <property type="nucleotide sequence ID" value="NZ_FPAA01000005.1"/>
</dbReference>
<keyword evidence="4" id="KW-0413">Isomerase</keyword>
<evidence type="ECO:0000259" key="5">
    <source>
        <dbReference type="Pfam" id="PF00849"/>
    </source>
</evidence>
<sequence length="315" mass="35650">MKPHSAWILYTIPISWDNHTIEEVLKGPLQLSNRMINRLTHRKGLRLNGKKTWLNKKLREGDQLHVAVRPPEKADLVGEPVPFTTEWEDSDFLIVNKPAGIQVHPVKKGDKGTLAHGITYQWQQEGFQAKVRPVHRLDRNTSGLLLVAKSAYAHQLMDRELREHRLKRQYLAILSGKTENNVGDSETIRAPIARDHSHPLRRQVKSTGDEAITHYQVIAQTKDATLVQVELQTGKTHQIRVHFSHLGHPLYGDALYNGPMTHIRRQALHASHLAFTHPLTHQLVEVSTPPPKDLTDLMQSVGLPLPISDSSQSLP</sequence>
<dbReference type="SUPFAM" id="SSF55120">
    <property type="entry name" value="Pseudouridine synthase"/>
    <property type="match status" value="1"/>
</dbReference>
<organism evidence="6 7">
    <name type="scientific">Marininema halotolerans</name>
    <dbReference type="NCBI Taxonomy" id="1155944"/>
    <lineage>
        <taxon>Bacteria</taxon>
        <taxon>Bacillati</taxon>
        <taxon>Bacillota</taxon>
        <taxon>Bacilli</taxon>
        <taxon>Bacillales</taxon>
        <taxon>Thermoactinomycetaceae</taxon>
        <taxon>Marininema</taxon>
    </lineage>
</organism>
<dbReference type="AlphaFoldDB" id="A0A1I6RIX3"/>
<dbReference type="PANTHER" id="PTHR21600">
    <property type="entry name" value="MITOCHONDRIAL RNA PSEUDOURIDINE SYNTHASE"/>
    <property type="match status" value="1"/>
</dbReference>
<dbReference type="InterPro" id="IPR006145">
    <property type="entry name" value="PsdUridine_synth_RsuA/RluA"/>
</dbReference>
<dbReference type="InterPro" id="IPR050188">
    <property type="entry name" value="RluA_PseudoU_synthase"/>
</dbReference>
<comment type="similarity">
    <text evidence="2 4">Belongs to the pseudouridine synthase RluA family.</text>
</comment>
<proteinExistence type="inferred from homology"/>
<accession>A0A1I6RIX3</accession>
<keyword evidence="7" id="KW-1185">Reference proteome</keyword>
<protein>
    <recommendedName>
        <fullName evidence="4">Pseudouridine synthase</fullName>
        <ecNumber evidence="4">5.4.99.-</ecNumber>
    </recommendedName>
</protein>
<dbReference type="GO" id="GO:0000455">
    <property type="term" value="P:enzyme-directed rRNA pseudouridine synthesis"/>
    <property type="evidence" value="ECO:0007669"/>
    <property type="project" value="TreeGrafter"/>
</dbReference>
<dbReference type="CDD" id="cd02869">
    <property type="entry name" value="PseudoU_synth_RluA_like"/>
    <property type="match status" value="1"/>
</dbReference>
<evidence type="ECO:0000256" key="3">
    <source>
        <dbReference type="PIRSR" id="PIRSR606225-1"/>
    </source>
</evidence>
<comment type="catalytic activity">
    <reaction evidence="1 4">
        <text>a uridine in RNA = a pseudouridine in RNA</text>
        <dbReference type="Rhea" id="RHEA:48348"/>
        <dbReference type="Rhea" id="RHEA-COMP:12068"/>
        <dbReference type="Rhea" id="RHEA-COMP:12069"/>
        <dbReference type="ChEBI" id="CHEBI:65314"/>
        <dbReference type="ChEBI" id="CHEBI:65315"/>
    </reaction>
</comment>
<evidence type="ECO:0000256" key="1">
    <source>
        <dbReference type="ARBA" id="ARBA00000073"/>
    </source>
</evidence>
<dbReference type="Gene3D" id="3.30.2350.10">
    <property type="entry name" value="Pseudouridine synthase"/>
    <property type="match status" value="1"/>
</dbReference>
<feature type="domain" description="Pseudouridine synthase RsuA/RluA-like" evidence="5">
    <location>
        <begin position="91"/>
        <end position="245"/>
    </location>
</feature>